<feature type="domain" description="Fibronectin type-III" evidence="17">
    <location>
        <begin position="1666"/>
        <end position="1786"/>
    </location>
</feature>
<dbReference type="Pfam" id="PF13639">
    <property type="entry name" value="zf-RING_2"/>
    <property type="match status" value="1"/>
</dbReference>
<evidence type="ECO:0000259" key="17">
    <source>
        <dbReference type="PROSITE" id="PS50853"/>
    </source>
</evidence>
<feature type="transmembrane region" description="Helical" evidence="15">
    <location>
        <begin position="5006"/>
        <end position="5028"/>
    </location>
</feature>
<dbReference type="PROSITE" id="PS50089">
    <property type="entry name" value="ZF_RING_2"/>
    <property type="match status" value="1"/>
</dbReference>
<dbReference type="GO" id="GO:0061630">
    <property type="term" value="F:ubiquitin protein ligase activity"/>
    <property type="evidence" value="ECO:0007669"/>
    <property type="project" value="UniProtKB-EC"/>
</dbReference>
<evidence type="ECO:0000256" key="9">
    <source>
        <dbReference type="ARBA" id="ARBA00022833"/>
    </source>
</evidence>
<keyword evidence="9" id="KW-0862">Zinc</keyword>
<dbReference type="Gene3D" id="2.60.40.10">
    <property type="entry name" value="Immunoglobulins"/>
    <property type="match status" value="5"/>
</dbReference>
<feature type="compositionally biased region" description="Low complexity" evidence="14">
    <location>
        <begin position="3760"/>
        <end position="3771"/>
    </location>
</feature>
<evidence type="ECO:0000256" key="14">
    <source>
        <dbReference type="SAM" id="MobiDB-lite"/>
    </source>
</evidence>
<organism evidence="18 19">
    <name type="scientific">Cafeteria roenbergensis</name>
    <name type="common">Marine flagellate</name>
    <dbReference type="NCBI Taxonomy" id="33653"/>
    <lineage>
        <taxon>Eukaryota</taxon>
        <taxon>Sar</taxon>
        <taxon>Stramenopiles</taxon>
        <taxon>Bigyra</taxon>
        <taxon>Opalozoa</taxon>
        <taxon>Bicosoecida</taxon>
        <taxon>Cafeteriaceae</taxon>
        <taxon>Cafeteria</taxon>
    </lineage>
</organism>
<feature type="domain" description="Fibronectin type-III" evidence="17">
    <location>
        <begin position="2798"/>
        <end position="2922"/>
    </location>
</feature>
<evidence type="ECO:0000256" key="3">
    <source>
        <dbReference type="ARBA" id="ARBA00012483"/>
    </source>
</evidence>
<protein>
    <recommendedName>
        <fullName evidence="3">RING-type E3 ubiquitin transferase</fullName>
        <ecNumber evidence="3">2.3.2.27</ecNumber>
    </recommendedName>
</protein>
<evidence type="ECO:0000256" key="4">
    <source>
        <dbReference type="ARBA" id="ARBA00022679"/>
    </source>
</evidence>
<feature type="region of interest" description="Disordered" evidence="14">
    <location>
        <begin position="5380"/>
        <end position="5433"/>
    </location>
</feature>
<name>A0A5A8DI22_CAFRO</name>
<proteinExistence type="predicted"/>
<feature type="region of interest" description="Disordered" evidence="14">
    <location>
        <begin position="5083"/>
        <end position="5169"/>
    </location>
</feature>
<feature type="compositionally biased region" description="Acidic residues" evidence="14">
    <location>
        <begin position="5286"/>
        <end position="5301"/>
    </location>
</feature>
<keyword evidence="10 15" id="KW-1133">Transmembrane helix</keyword>
<dbReference type="GO" id="GO:0006511">
    <property type="term" value="P:ubiquitin-dependent protein catabolic process"/>
    <property type="evidence" value="ECO:0007669"/>
    <property type="project" value="TreeGrafter"/>
</dbReference>
<feature type="domain" description="RING-type" evidence="16">
    <location>
        <begin position="5178"/>
        <end position="5219"/>
    </location>
</feature>
<dbReference type="InterPro" id="IPR013083">
    <property type="entry name" value="Znf_RING/FYVE/PHD"/>
</dbReference>
<keyword evidence="8" id="KW-0833">Ubl conjugation pathway</keyword>
<keyword evidence="7 13" id="KW-0863">Zinc-finger</keyword>
<dbReference type="SMART" id="SM00423">
    <property type="entry name" value="PSI"/>
    <property type="match status" value="4"/>
</dbReference>
<feature type="region of interest" description="Disordered" evidence="14">
    <location>
        <begin position="3720"/>
        <end position="3817"/>
    </location>
</feature>
<dbReference type="InterPro" id="IPR016201">
    <property type="entry name" value="PSI"/>
</dbReference>
<comment type="caution">
    <text evidence="18">The sequence shown here is derived from an EMBL/GenBank/DDBJ whole genome shotgun (WGS) entry which is preliminary data.</text>
</comment>
<keyword evidence="4" id="KW-0808">Transferase</keyword>
<evidence type="ECO:0000256" key="15">
    <source>
        <dbReference type="SAM" id="Phobius"/>
    </source>
</evidence>
<feature type="region of interest" description="Disordered" evidence="14">
    <location>
        <begin position="1769"/>
        <end position="1792"/>
    </location>
</feature>
<comment type="subcellular location">
    <subcellularLocation>
        <location evidence="2">Membrane</location>
        <topology evidence="2">Multi-pass membrane protein</topology>
    </subcellularLocation>
</comment>
<accession>A0A5A8DI22</accession>
<feature type="region of interest" description="Disordered" evidence="14">
    <location>
        <begin position="4884"/>
        <end position="4915"/>
    </location>
</feature>
<dbReference type="InterPro" id="IPR001841">
    <property type="entry name" value="Znf_RING"/>
</dbReference>
<gene>
    <name evidence="18" type="ORF">FNF31_02705</name>
</gene>
<evidence type="ECO:0000256" key="10">
    <source>
        <dbReference type="ARBA" id="ARBA00022989"/>
    </source>
</evidence>
<dbReference type="EMBL" id="VLTM01000020">
    <property type="protein sequence ID" value="KAA0163850.1"/>
    <property type="molecule type" value="Genomic_DNA"/>
</dbReference>
<dbReference type="PANTHER" id="PTHR45977:SF4">
    <property type="entry name" value="RING-TYPE DOMAIN-CONTAINING PROTEIN"/>
    <property type="match status" value="1"/>
</dbReference>
<keyword evidence="5 15" id="KW-0812">Transmembrane</keyword>
<evidence type="ECO:0000256" key="12">
    <source>
        <dbReference type="ARBA" id="ARBA00023180"/>
    </source>
</evidence>
<feature type="region of interest" description="Disordered" evidence="14">
    <location>
        <begin position="3491"/>
        <end position="3513"/>
    </location>
</feature>
<reference evidence="18 19" key="1">
    <citation type="submission" date="2019-07" db="EMBL/GenBank/DDBJ databases">
        <title>Genomes of Cafeteria roenbergensis.</title>
        <authorList>
            <person name="Fischer M.G."/>
            <person name="Hackl T."/>
            <person name="Roman M."/>
        </authorList>
    </citation>
    <scope>NUCLEOTIDE SEQUENCE [LARGE SCALE GENOMIC DNA]</scope>
    <source>
        <strain evidence="18 19">Cflag</strain>
    </source>
</reference>
<feature type="domain" description="Fibronectin type-III" evidence="17">
    <location>
        <begin position="2655"/>
        <end position="2759"/>
    </location>
</feature>
<feature type="compositionally biased region" description="Gly residues" evidence="14">
    <location>
        <begin position="5123"/>
        <end position="5134"/>
    </location>
</feature>
<feature type="region of interest" description="Disordered" evidence="14">
    <location>
        <begin position="5272"/>
        <end position="5321"/>
    </location>
</feature>
<keyword evidence="11 15" id="KW-0472">Membrane</keyword>
<dbReference type="InterPro" id="IPR000742">
    <property type="entry name" value="EGF"/>
</dbReference>
<feature type="compositionally biased region" description="Low complexity" evidence="14">
    <location>
        <begin position="4884"/>
        <end position="4894"/>
    </location>
</feature>
<dbReference type="SMART" id="SM00060">
    <property type="entry name" value="FN3"/>
    <property type="match status" value="7"/>
</dbReference>
<evidence type="ECO:0000256" key="11">
    <source>
        <dbReference type="ARBA" id="ARBA00023136"/>
    </source>
</evidence>
<evidence type="ECO:0000256" key="8">
    <source>
        <dbReference type="ARBA" id="ARBA00022786"/>
    </source>
</evidence>
<feature type="compositionally biased region" description="Polar residues" evidence="14">
    <location>
        <begin position="3739"/>
        <end position="3750"/>
    </location>
</feature>
<evidence type="ECO:0000256" key="1">
    <source>
        <dbReference type="ARBA" id="ARBA00000900"/>
    </source>
</evidence>
<feature type="compositionally biased region" description="Low complexity" evidence="14">
    <location>
        <begin position="3720"/>
        <end position="3738"/>
    </location>
</feature>
<dbReference type="InterPro" id="IPR013783">
    <property type="entry name" value="Ig-like_fold"/>
</dbReference>
<evidence type="ECO:0000256" key="6">
    <source>
        <dbReference type="ARBA" id="ARBA00022723"/>
    </source>
</evidence>
<evidence type="ECO:0000256" key="5">
    <source>
        <dbReference type="ARBA" id="ARBA00022692"/>
    </source>
</evidence>
<dbReference type="PROSITE" id="PS50853">
    <property type="entry name" value="FN3"/>
    <property type="match status" value="4"/>
</dbReference>
<dbReference type="InterPro" id="IPR036116">
    <property type="entry name" value="FN3_sf"/>
</dbReference>
<dbReference type="PROSITE" id="PS00022">
    <property type="entry name" value="EGF_1"/>
    <property type="match status" value="1"/>
</dbReference>
<dbReference type="GO" id="GO:0008270">
    <property type="term" value="F:zinc ion binding"/>
    <property type="evidence" value="ECO:0007669"/>
    <property type="project" value="UniProtKB-KW"/>
</dbReference>
<evidence type="ECO:0000313" key="18">
    <source>
        <dbReference type="EMBL" id="KAA0163850.1"/>
    </source>
</evidence>
<dbReference type="SUPFAM" id="SSF57850">
    <property type="entry name" value="RING/U-box"/>
    <property type="match status" value="1"/>
</dbReference>
<feature type="compositionally biased region" description="Low complexity" evidence="14">
    <location>
        <begin position="1688"/>
        <end position="1699"/>
    </location>
</feature>
<evidence type="ECO:0000256" key="2">
    <source>
        <dbReference type="ARBA" id="ARBA00004141"/>
    </source>
</evidence>
<feature type="region of interest" description="Disordered" evidence="14">
    <location>
        <begin position="600"/>
        <end position="636"/>
    </location>
</feature>
<feature type="region of interest" description="Disordered" evidence="14">
    <location>
        <begin position="1682"/>
        <end position="1706"/>
    </location>
</feature>
<keyword evidence="6" id="KW-0479">Metal-binding</keyword>
<feature type="compositionally biased region" description="Low complexity" evidence="14">
    <location>
        <begin position="5089"/>
        <end position="5111"/>
    </location>
</feature>
<keyword evidence="12" id="KW-0325">Glycoprotein</keyword>
<evidence type="ECO:0000256" key="7">
    <source>
        <dbReference type="ARBA" id="ARBA00022771"/>
    </source>
</evidence>
<evidence type="ECO:0000313" key="19">
    <source>
        <dbReference type="Proteomes" id="UP000325113"/>
    </source>
</evidence>
<dbReference type="Gene3D" id="3.30.40.10">
    <property type="entry name" value="Zinc/RING finger domain, C3HC4 (zinc finger)"/>
    <property type="match status" value="1"/>
</dbReference>
<sequence>MLVLLLASVALAQTPYPKSLPLYFLFNLDASVRNLGSSIAMHDGDLAIGQWNQAYVTEMGYDLTSSQVLQDATLASSDVDGSAPPGPVGVDTFGGLSVAWSDRRAVLLASKAGDGQWVRAAELGSNVGRPTSFQATASSDIPEPCRLAALGSASSEQFSARIVKAAVGPGTLAVTVHLSRQDGAFCRSVAVFEEACLPGRGLESPAERLALDLLVNGTVPMRGNASVANGTAGRPWLVQAGPGDPRPDAGYSALLNATSAIAVGEPGSCRRGAAGPTAAWGSHPLKAAAAAAARPLWLRTGLVLSDDASFGNALTISADALVVGVPDAPGGGAAAMLRRGAPLPQRPQAGPGWETASLGSLSDALAVPSAGAAAWQAAVAGASACLAADVNATSALACFETAHEATMRAAGDAAGGWVRLGWGSSPLAATSDAAAGRLWASRWHNAGTLSPGLVLQAAFPEQATSVSTAGWRFGAAVSLRDPLLVVGSPGADTRMLPARATPDAPGVAGEVGAAGSGAVWAFEAPARIGGVVPDSLVAVGALSDGWNWERAAETSQAFRTLDAGATVDAASHAAAVEAATQARLLSGAVARARAEAAEQAAASATASDPSTPQVERRAADPLKWPRPRHDAGARAGDPAAGAWFRVDGQTAAAQRRLGGAAVSVWLSAGAHATPGGIGLGCVASQGSAGGGMGASLASLTKGDTSFIFAGAPGVNTVFVTQLRRPVNASLVGVAPAGTRLAQGSIPHCQALEGVVGFDVTSESNAGATLAVSHGTLYIGAPDASNAGRGATAQPGRVYVKQFCFETGVVTPSRFPFSRESPGFCSPCSGQHIAPSFSSTVAACTTCLRDLPDLAMAQPPDNFPCAFQCDSGSFGTECRTCSQFQFRQGASLPPGAIWADAKDVCGWTCPAGFRLLPNATGCEPPPPPAPPLLAAVLPAVEPSSAAGPNASAALSAVAVGSVFEAAFAVPANHDEPAPLLSAKALLFPAAAMPAVASPTSAAMAIDVAWTPVASLSAWSLATGDELPTTIAHVSGVQAANEATRAAMATLAAAGGGNATLAQMIQEGSASVFTARFSYMPRGFEGAIGLAVGNGGGWGNATLALSLINASVVAADAALSGPWQLDVSASPKAPELARSGEIAWPREMLAIPASGAAAVAWAPPLGQAVFPSLGLGDFPVPHDPTLQTQLCIMAPPSVLDAVCSTGVLLTLGKPASSQWLPPALQPAQGGWPLKRVVAIVDDQTWSGLDFALGVQAPASGAAPRARSLVVTGLRAGMLLSLALNASLGLLGIQVAGNGTAPVASLLGAGGFGRAAGFQELLPGGSMDTPLLLAEPDGAVRVSLHADAIPGGFDVAVALVLQNEAGPSRAGAVAVCSAPAPVAPAAPPAVAWDSSTSPGATSPGPDGVILLGRAPSFLGRSPLAGMRFEAAAVRGPGMGHSFTGTADSRSDLLVPGSGLDAALELSAPPLWALTHYCGRSSATNAAALDGPWSSPEAATLVPEQHGTACVQTSAAVAPSAPGVPSIVQQQVAPSVLALMWDAPAQVGGDRVEEYLLQMADSATGVVAWEQVLTTPLQRNASAGPADHTRAVALVGGVVPSAAARTFRVAARTAAGGESQFGPALSVVFDRAVHPPGTPGRLATSPVTHLSGPALQLKWRPPLDTGSASAPLSFEVQVVSTNASHGVLANRSSPSSSSSSSSPVQQHQQQATSVLFNSSAVQCQRVAVAWHSPATALAALAASQAAPLECTAELVGLQAHAAFELRIRASNGAGPGPWSASSEQVVTGPPAPPTPPRVWATQRSGQSWIEACWLPGSSDGGSPVTSFALSATVARHSPGLAAFANETLFGGIQARIAWKGVAPQSLSSADAWLEPVQVGAVSVAQGMAAGVLQSGGSASQAGAMSAGAGAGSDSLGAQQCAHVRGLPGASVVHIAVAATTAAGTSAVSATAHEDAAAMAAESDADHQRFGLALTALAAPPGSVSELTVLPANSSGSSLGLAELVFRCPVDWGGGTWLDAPGLRLWLHPASQAARNASCAGARAEGHSELPSEVHVVDVPPWAIELVNGSTSSQLVAGDASTEAALVVSWHGVSERAAAGHDIVAYRVRVATLRAGPGSGNSTSSSALVSLEDLQLAARAVPLSDWLPVDTVSAPSGADAWRTSATVRLAPLSYPESSSHPVAAASSAALPWAKLLHDGQALGGPSVPTSTVLGVTVTVVTANGVELASIPSADEALRSGDAAALGLAFARCSPSAAVLASAPGHAYTAATGARQAALAEAGEAAPVLAGAPPPAQPVPWLRSAGGASADTASGAGFGILARVPQSLWAMAERSPTAACLAAAVRSGALPEDVDLPDAGLQNATMCELQAGVWLHGASGQQLAPARGPDLLLALPLAAGSDAWAPSSSPSRSALSLGAAGMPAAVLSLDPADQNASAAGRSAALAVTGTAHASSATLLWRLAMTTAASSMPPAELPWVLAVTSSGNPGSLNLTANASDPSAHAAAPPLRNMSAAAVADSALGVAVSWSLPAFAPASLASSAVAVCAVDLGDAAASLPRGGALDDAAASVAAALYRNATSQSGEAAAASAGARAFCPANGQAALVAPDAGAPAVLWGLRPGRAYAIVASALHHGTQHATARVSVPAAVAWKTPVLQSQPWPPARPLLVAVQGVGATSAALRVLPHPDTGSAPALSSVSCRVQVVGDGGEWVAAAEARTRELPFPAPVLVVSGLRAGTTYRGMCRVLSSAGASPERPSASFRTALPDPASEPQNVVVLPETLELPEAVQACASGAALSSSAGNSSTAGLQARARGPTWMSLRWDPPATDGGSDVLSYVVVVSCEESRTLGSDAAAGAWGSATSAGVPSSLSSGFASGTATRGVRVGNVTRAVLRGLPAGCSATVTVAAVTAAGRGSAAVAASGLRLPLPPAEALALPGVDAASVRLEAPSAGPGPLLVAKWAPGPHALRLGVASQAFVLLLNRTLQPGLPPAGNPGGDAVWAKDPPSLFALVNAAPAARAAAWAAEAVARASGSECGVSEVGCLGQVPAQLPSGAAAAAALQPAAWLGEYGESIAGALATAAQANGVCGAARDSDGVGWAVQGLDASASLEWSHTVPSATARARYALSVAHARSAASVAAFSAEAAAIQASLVRGVRPAFPPAVELGLAAALAAGGLERGEAVGNATAVTRDAAPPGPVGRPALAASAGPDCLDLAWAVPETHGRPVIGYAVRIEDAEAAATEAAVRRAPFPWNSSVTPDGVVWGPHVRLAPPPLSILTVLPADRNFSDAVRAAAAALGEASPLAALPAPRTLEQGDTGVPLSAGFQQSPSPEGAHSVRICGLRQFRSYEVSVVAISVAGVRSFHEAPASLPLSTEASVPPGPVRSLRVADLRVVADAVGVATKAEGGHFLRETRSVWTENSPEDRARAWDTWQNALPLSALAAAPPAWGKNALGPLREAAPVALVSWLPPVSLGGSPLLCYEVSVRAVGVVADPCGSGPGRKACAPGEDGRPSSGVASMWSAGDRSWDSLVQQALGPGAGPAANAIVSPRDSDGKAPETISDAMSLLYKAGLSGSALWPDDAHEGESAQAPQIWPQSAVPVTGTPESGLQISSNTTMGPGDAWAAEWGTGSPTSRAPLPPGVAAWARLLTRAPEDKAATTPASEPMWRPVTCVQQPWATLALPPSGALEVRVRAIAVEGLWTVSVPEARTSAMSQWLPLAWTQGVAEPAGTAPPASSSPSTSSEDSQGGDSGPQTSRRLERNTSEQAPAALPVAQLAGEPRRRGLAVGLPKSDLARLQAQPEPRARRLDPALPSSGDQPPGVVSLPLGDLRPIPNLTLEKALSVPAFGASDDPTPASWRQASDSRRRMSLWPTAVMVPQHTQATDVVRVITPPTRPWRPMAAVAINAEAEALSVRAAPPRYSGGCAVAETTVSYSRGEISGRLTAEGSPAVDPSLVRGATFVDRCGLPGASPRFCNSSAAPPAFSSVTGSSSTGLNNGGLVEPRFGGPLLRLGLQAGGRLYRAQLVSVHTTAASQAGATDSGPLLVTSTAAAPPSEPRGLAFVPELASPVALGLRVLPPADNGGRTIQGYIVNLAGAGSETVSAVFDSPANDSAALPLTMVVGDLQPSSEYTASVAAFTSGLVGPAITPGKASTPDPIPCPGACSGNGACHAWNGKCTCNASVVGASCDKLAGLLVVAQMGDLPSSWDPWETAAALAFAIGAPAGRAIGLLGRAGPGMREVGVLLLAAEYSMETNSLAGSEGAQSGGDGRRALAAADWTFSSGEPYSPAAAVRLLRSTLRLTPRRLAGVGIAGLLLPPEGAGGASGLMPSSAWTESLEAPVAVPAVSCSERSGCGECMSDQACGWCLSDDRCVAGTGLGAVSYLAPDNGVDGRCTPRLGSPGGTPSSAMERWWLHVDAPTTAQRACPTPCSSLQGCNVCAARDDCVWCETLGQCASRASMGIDVDLSGVIQNPQLVGSVSDGSSPSRAPSIAGSGTCGRAVVKPGLCAATRCSSNHNLYHCVADPVCGWCDVPPAGQLPCSPGTSFGPTEGSAPCSSGTYYHRTRISCSGSSCADCLSQSACGWCESTQQCGSASLITGFPSAGHCSNWVAPVNALLSGVPDSMIRSSARALRAAPSDAVAVSDADANAGPMRSDRALAANSTDAAVAARGLADAVAFPRGAYYGSVDSISLHCPASTLPGDSICRPFKSCGDCLGQAKSLGCAWCDNPAGAPFCTSLVAGQTLCSADSRVGASDSNRGAPVLGSATHPDLTQSRCPMLCPQAAVLSAKEGTIQFGSLLDAQASPFESVYRPSEISSCSWFIKPAPTTRQSDGQPIETLIASVKVITFALGRGDGIIVFDGLGPVESSQVLAVFVNASTTTATTVGSQAASVAGPAAAPQSRGRTLSAAAPAHAPAPAPATVGDLPDWLRASLDSAASGRARLPLAHSARGGIEVGRFSIPDSTPVFTGPGAVTAQAGGDLRLVMAVGTGGGGWGFRATHTATQVSYTELQIVLQATGFTLLACVILLAAFLIVSNIRRRAAQRALAVQEAAAGAGADDRVPPRVAMSQDLIDAFPVFVFQKGKLEGTPLEPRKAASATDGGTAGTTPSAPGQGTPASAQGRDGASGEEAGGVGDAGAGAGSAAAGAPPPIRIPVSPVGQGPAQACPPAPVAPAPAEEEEAPSCAVCMCEYEDGEQVRTLACNHSFHCKCIDGWMAENGTCPMCRSDTLEMAVMLLSLTEAGVASPIRIREDVPLVDADHVPRVPLLERLAREGAFSWLGSGHADDSGRESSDDEGDGDQQDSDAEDDHVAPGARAAGGDAVPLQRSSSSLPATALLPGAAVPPLSQAPRAAVVNPLLGSTQHAHERGNPGILRQRGASARVLTNPSRVALPRPPPPAAAPGPAERGGSDASARQVLASRHQGAAGDAPASGIINPMYR</sequence>
<dbReference type="PANTHER" id="PTHR45977">
    <property type="entry name" value="TARGET OF ERK KINASE MPK-1"/>
    <property type="match status" value="1"/>
</dbReference>
<comment type="catalytic activity">
    <reaction evidence="1">
        <text>S-ubiquitinyl-[E2 ubiquitin-conjugating enzyme]-L-cysteine + [acceptor protein]-L-lysine = [E2 ubiquitin-conjugating enzyme]-L-cysteine + N(6)-ubiquitinyl-[acceptor protein]-L-lysine.</text>
        <dbReference type="EC" id="2.3.2.27"/>
    </reaction>
</comment>
<dbReference type="InterPro" id="IPR003961">
    <property type="entry name" value="FN3_dom"/>
</dbReference>
<dbReference type="CDD" id="cd00063">
    <property type="entry name" value="FN3"/>
    <property type="match status" value="1"/>
</dbReference>
<dbReference type="GO" id="GO:0016020">
    <property type="term" value="C:membrane"/>
    <property type="evidence" value="ECO:0007669"/>
    <property type="project" value="UniProtKB-SubCell"/>
</dbReference>
<dbReference type="SUPFAM" id="SSF49265">
    <property type="entry name" value="Fibronectin type III"/>
    <property type="match status" value="4"/>
</dbReference>
<dbReference type="Proteomes" id="UP000325113">
    <property type="component" value="Unassembled WGS sequence"/>
</dbReference>
<evidence type="ECO:0000259" key="16">
    <source>
        <dbReference type="PROSITE" id="PS50089"/>
    </source>
</evidence>
<evidence type="ECO:0000256" key="13">
    <source>
        <dbReference type="PROSITE-ProRule" id="PRU00175"/>
    </source>
</evidence>
<dbReference type="GO" id="GO:0016567">
    <property type="term" value="P:protein ubiquitination"/>
    <property type="evidence" value="ECO:0007669"/>
    <property type="project" value="TreeGrafter"/>
</dbReference>
<feature type="domain" description="Fibronectin type-III" evidence="17">
    <location>
        <begin position="4047"/>
        <end position="4151"/>
    </location>
</feature>
<dbReference type="SMART" id="SM00184">
    <property type="entry name" value="RING"/>
    <property type="match status" value="1"/>
</dbReference>
<dbReference type="EC" id="2.3.2.27" evidence="3"/>